<keyword evidence="10" id="KW-1185">Reference proteome</keyword>
<comment type="caution">
    <text evidence="9">The sequence shown here is derived from an EMBL/GenBank/DDBJ whole genome shotgun (WGS) entry which is preliminary data.</text>
</comment>
<feature type="domain" description="Enhancer of mRNA-decapping protein 4 C-terminal" evidence="8">
    <location>
        <begin position="1095"/>
        <end position="1213"/>
    </location>
</feature>
<dbReference type="GO" id="GO:0000932">
    <property type="term" value="C:P-body"/>
    <property type="evidence" value="ECO:0007669"/>
    <property type="project" value="TreeGrafter"/>
</dbReference>
<keyword evidence="3 5" id="KW-0853">WD repeat</keyword>
<feature type="compositionally biased region" description="Polar residues" evidence="6">
    <location>
        <begin position="680"/>
        <end position="691"/>
    </location>
</feature>
<feature type="region of interest" description="Disordered" evidence="6">
    <location>
        <begin position="568"/>
        <end position="616"/>
    </location>
</feature>
<feature type="domain" description="Enhancer of mRNA-decapping protein 4 WD40 repeat region" evidence="7">
    <location>
        <begin position="143"/>
        <end position="475"/>
    </location>
</feature>
<dbReference type="GO" id="GO:0031087">
    <property type="term" value="P:deadenylation-independent decapping of nuclear-transcribed mRNA"/>
    <property type="evidence" value="ECO:0007669"/>
    <property type="project" value="InterPro"/>
</dbReference>
<evidence type="ECO:0000259" key="8">
    <source>
        <dbReference type="Pfam" id="PF21289"/>
    </source>
</evidence>
<dbReference type="EMBL" id="CAJVCH010012683">
    <property type="protein sequence ID" value="CAG7673157.1"/>
    <property type="molecule type" value="Genomic_DNA"/>
</dbReference>
<dbReference type="PANTHER" id="PTHR15598:SF5">
    <property type="entry name" value="ENHANCER OF MRNA-DECAPPING PROTEIN 4"/>
    <property type="match status" value="1"/>
</dbReference>
<dbReference type="SMART" id="SM00320">
    <property type="entry name" value="WD40"/>
    <property type="match status" value="3"/>
</dbReference>
<dbReference type="PANTHER" id="PTHR15598">
    <property type="entry name" value="ENHANCER OF MRNA-DECAPPING PROTEIN 4"/>
    <property type="match status" value="1"/>
</dbReference>
<keyword evidence="2" id="KW-0963">Cytoplasm</keyword>
<evidence type="ECO:0000256" key="5">
    <source>
        <dbReference type="PROSITE-ProRule" id="PRU00221"/>
    </source>
</evidence>
<proteinExistence type="predicted"/>
<dbReference type="OrthoDB" id="21128at2759"/>
<keyword evidence="4" id="KW-0677">Repeat</keyword>
<evidence type="ECO:0008006" key="11">
    <source>
        <dbReference type="Google" id="ProtNLM"/>
    </source>
</evidence>
<feature type="repeat" description="WD" evidence="5">
    <location>
        <begin position="328"/>
        <end position="362"/>
    </location>
</feature>
<dbReference type="Pfam" id="PF21289">
    <property type="entry name" value="EDC4_C"/>
    <property type="match status" value="1"/>
</dbReference>
<evidence type="ECO:0000256" key="3">
    <source>
        <dbReference type="ARBA" id="ARBA00022574"/>
    </source>
</evidence>
<dbReference type="InterPro" id="IPR045152">
    <property type="entry name" value="EDC4-like"/>
</dbReference>
<dbReference type="Pfam" id="PF16529">
    <property type="entry name" value="Ge1_WD40"/>
    <property type="match status" value="1"/>
</dbReference>
<evidence type="ECO:0000256" key="2">
    <source>
        <dbReference type="ARBA" id="ARBA00022490"/>
    </source>
</evidence>
<evidence type="ECO:0000313" key="9">
    <source>
        <dbReference type="EMBL" id="CAG7673157.1"/>
    </source>
</evidence>
<dbReference type="InterPro" id="IPR001680">
    <property type="entry name" value="WD40_rpt"/>
</dbReference>
<protein>
    <recommendedName>
        <fullName evidence="11">Enhancer of mRNA-decapping protein 4 WD40 repeat region domain-containing protein</fullName>
    </recommendedName>
</protein>
<evidence type="ECO:0000313" key="10">
    <source>
        <dbReference type="Proteomes" id="UP000708208"/>
    </source>
</evidence>
<name>A0A8J2J1S7_9HEXA</name>
<sequence length="1255" mass="141088">MKAACLDMGRATSRLCIAIEQLNLNGIFRREDHFYPKLQGTFEVLTQKLITNQYSPQAAGLKEGRNKYRSFAIIFGLWYLWGLSRSVARKITMAVSEHRSHSPDRHVENLHFNEAEDRVGFVIREGKEVVNIFPSRSGQRAQSSKLKFRNFVDYQWDYDHGNGRLISTHYSGKFIAYVVKVSGVGAIRVIDLETNERGLMKGHKGLIKDLEFMHKADQLILGYVDDVGSVFVHKINKDPKSNQLQTIPMIQINLPATMSICKLDLRRFMWCKYVPDDNAEPGSVRDCAFHFAICQNDVVHVTNLIQLEQRFGQGTHCITDFKGYYMTVDAHSGTVMDASFAPDGTALATASKDGTVKFFQVSYMVYMIGNETPRCLYSWSPHDGRSVGKIFFLDDHNIRSSSDSQYWKYMLTAVENMSEIKLWTCKTWQCLQHIKFVAPSPTQLRMDMDVTAHYLVMGDVHRKVMFILHLSHDDESARFDWASEFSLPNSMLSFNVNSARECKDIDVPRHLTDFDNILHTLVEVYFVQSKSLQQGTVIFQTPMYAPRSNGHNRISFNNSVTVKETVNVTEEETRTSLDGDDDSASQDNGGREVTPTKSTVLLKQKSRSPSPHARVPVRVEKMTEELSNLIGLPTAGLAANVRRRSPNAARSPEILGLFASPKSVQENVGRVSPIAPNIGRTASTPGDATKTSSSSSPSREVEEIMSPKATNELIGRRSATSPSMEGVIRHTPLLNDGEFSQEENDHESPLVLKNIHTPTSNIYSPYTSPNNAVLAQEIPQMPQILEQVSSIMEMMKAQALEMQELKREVNYLSSTQSKHSRHEEERTLEKYLSHSQSQFQRIEESMKTLEIIQRQHTHQNNNPLPSNIAEILATSIGQIVKTEIETSVLPSMISLFEPTRIQIKLEADKMIAATEARLKQDIRLMIQNDSFTNAVTSEVKASVKPVFEGALMEIFRNTLIPGVEKALQNVLLQINESFMKGTRDYLAGMQASAEAIKNNDKTEEILNHQFVSMQDNLTSTLQVEMESQMLRVIQSLQGGLVKQMEEIFSRELARSFRDQQKFLETSVVPRSSTPALSVCSEQLGPDPIQLQKQLMGMVNSGDISGAFTLATNQTNLSLLMYLCNKVPPNKVFTIPPSLPLQTHMLMIQQMAAELVGHTEVKLNYLQAAISTLDLTDRRVVQSISRIVPIFQGSIKKFTTVNPDSKLTSNIRLLEMALYGIGGKYHQSFNSSNNDIGQNSTQSLFAFGPGNIKHEN</sequence>
<reference evidence="9" key="1">
    <citation type="submission" date="2021-06" db="EMBL/GenBank/DDBJ databases">
        <authorList>
            <person name="Hodson N. C."/>
            <person name="Mongue J. A."/>
            <person name="Jaron S. K."/>
        </authorList>
    </citation>
    <scope>NUCLEOTIDE SEQUENCE</scope>
</reference>
<feature type="region of interest" description="Disordered" evidence="6">
    <location>
        <begin position="674"/>
        <end position="725"/>
    </location>
</feature>
<evidence type="ECO:0000256" key="6">
    <source>
        <dbReference type="SAM" id="MobiDB-lite"/>
    </source>
</evidence>
<dbReference type="PROSITE" id="PS50294">
    <property type="entry name" value="WD_REPEATS_REGION"/>
    <property type="match status" value="1"/>
</dbReference>
<dbReference type="AlphaFoldDB" id="A0A8J2J1S7"/>
<dbReference type="InterPro" id="IPR049404">
    <property type="entry name" value="EDC4_C"/>
</dbReference>
<dbReference type="InterPro" id="IPR032401">
    <property type="entry name" value="EDC4_WD40"/>
</dbReference>
<comment type="subcellular location">
    <subcellularLocation>
        <location evidence="1">Cytoplasm</location>
    </subcellularLocation>
</comment>
<evidence type="ECO:0000256" key="4">
    <source>
        <dbReference type="ARBA" id="ARBA00022737"/>
    </source>
</evidence>
<organism evidence="9 10">
    <name type="scientific">Allacma fusca</name>
    <dbReference type="NCBI Taxonomy" id="39272"/>
    <lineage>
        <taxon>Eukaryota</taxon>
        <taxon>Metazoa</taxon>
        <taxon>Ecdysozoa</taxon>
        <taxon>Arthropoda</taxon>
        <taxon>Hexapoda</taxon>
        <taxon>Collembola</taxon>
        <taxon>Symphypleona</taxon>
        <taxon>Sminthuridae</taxon>
        <taxon>Allacma</taxon>
    </lineage>
</organism>
<accession>A0A8J2J1S7</accession>
<gene>
    <name evidence="9" type="ORF">AFUS01_LOCUS2218</name>
</gene>
<evidence type="ECO:0000256" key="1">
    <source>
        <dbReference type="ARBA" id="ARBA00004496"/>
    </source>
</evidence>
<evidence type="ECO:0000259" key="7">
    <source>
        <dbReference type="Pfam" id="PF16529"/>
    </source>
</evidence>
<dbReference type="PROSITE" id="PS50082">
    <property type="entry name" value="WD_REPEATS_2"/>
    <property type="match status" value="1"/>
</dbReference>
<dbReference type="Proteomes" id="UP000708208">
    <property type="component" value="Unassembled WGS sequence"/>
</dbReference>